<sequence length="292" mass="31025">MHTTALLLLLSSIGAQAVPLFHARSNDTLARRDEQPYSVVNVGDETTTSQTPTVETITVANNPPQPPVTLTVTQTPSSTPAPSASASATASNHFVPPGWTIPSVPTEDPEESDEDSKVAARGFNQTERAARNFRRSAVANSTLTRGLHARSENTTTTSELHARNNSTLTRDLHARGENTTITSELHARSNNTLTRGLHARGENTTITSELHARSNNTLARGIHARSENTTLPELHARSNGTGLESRSLFSRGNNTETSLHARGANVTGGAGLFSRGALNATTLVGRSNSTVV</sequence>
<dbReference type="EMBL" id="JAOPJF010000044">
    <property type="protein sequence ID" value="KAK1142997.1"/>
    <property type="molecule type" value="Genomic_DNA"/>
</dbReference>
<proteinExistence type="predicted"/>
<reference evidence="1 2" key="1">
    <citation type="journal article" date="2023" name="ACS Omega">
        <title>Identification of the Neoaspergillic Acid Biosynthesis Gene Cluster by Establishing an In Vitro CRISPR-Ribonucleoprotein Genetic System in Aspergillus melleus.</title>
        <authorList>
            <person name="Yuan B."/>
            <person name="Grau M.F."/>
            <person name="Murata R.M."/>
            <person name="Torok T."/>
            <person name="Venkateswaran K."/>
            <person name="Stajich J.E."/>
            <person name="Wang C.C.C."/>
        </authorList>
    </citation>
    <scope>NUCLEOTIDE SEQUENCE [LARGE SCALE GENOMIC DNA]</scope>
    <source>
        <strain evidence="1 2">IMV 1140</strain>
    </source>
</reference>
<comment type="caution">
    <text evidence="1">The sequence shown here is derived from an EMBL/GenBank/DDBJ whole genome shotgun (WGS) entry which is preliminary data.</text>
</comment>
<evidence type="ECO:0000313" key="1">
    <source>
        <dbReference type="EMBL" id="KAK1142997.1"/>
    </source>
</evidence>
<keyword evidence="2" id="KW-1185">Reference proteome</keyword>
<dbReference type="Proteomes" id="UP001177260">
    <property type="component" value="Unassembled WGS sequence"/>
</dbReference>
<protein>
    <submittedName>
        <fullName evidence="1">Uncharacterized protein</fullName>
    </submittedName>
</protein>
<organism evidence="1 2">
    <name type="scientific">Aspergillus melleus</name>
    <dbReference type="NCBI Taxonomy" id="138277"/>
    <lineage>
        <taxon>Eukaryota</taxon>
        <taxon>Fungi</taxon>
        <taxon>Dikarya</taxon>
        <taxon>Ascomycota</taxon>
        <taxon>Pezizomycotina</taxon>
        <taxon>Eurotiomycetes</taxon>
        <taxon>Eurotiomycetidae</taxon>
        <taxon>Eurotiales</taxon>
        <taxon>Aspergillaceae</taxon>
        <taxon>Aspergillus</taxon>
        <taxon>Aspergillus subgen. Circumdati</taxon>
    </lineage>
</organism>
<name>A0ACC3AYX1_9EURO</name>
<gene>
    <name evidence="1" type="ORF">N8T08_007061</name>
</gene>
<evidence type="ECO:0000313" key="2">
    <source>
        <dbReference type="Proteomes" id="UP001177260"/>
    </source>
</evidence>
<accession>A0ACC3AYX1</accession>